<evidence type="ECO:0000256" key="4">
    <source>
        <dbReference type="ARBA" id="ARBA00022692"/>
    </source>
</evidence>
<dbReference type="SUPFAM" id="SSF103473">
    <property type="entry name" value="MFS general substrate transporter"/>
    <property type="match status" value="1"/>
</dbReference>
<evidence type="ECO:0000259" key="8">
    <source>
        <dbReference type="PROSITE" id="PS50850"/>
    </source>
</evidence>
<feature type="transmembrane region" description="Helical" evidence="7">
    <location>
        <begin position="267"/>
        <end position="289"/>
    </location>
</feature>
<gene>
    <name evidence="9" type="ORF">FD26_GL001222</name>
</gene>
<evidence type="ECO:0000256" key="3">
    <source>
        <dbReference type="ARBA" id="ARBA00022475"/>
    </source>
</evidence>
<evidence type="ECO:0000313" key="10">
    <source>
        <dbReference type="Proteomes" id="UP000050964"/>
    </source>
</evidence>
<keyword evidence="5 7" id="KW-1133">Transmembrane helix</keyword>
<dbReference type="PRINTS" id="PR01036">
    <property type="entry name" value="TCRTETB"/>
</dbReference>
<evidence type="ECO:0000256" key="6">
    <source>
        <dbReference type="ARBA" id="ARBA00023136"/>
    </source>
</evidence>
<evidence type="ECO:0000256" key="1">
    <source>
        <dbReference type="ARBA" id="ARBA00004651"/>
    </source>
</evidence>
<feature type="transmembrane region" description="Helical" evidence="7">
    <location>
        <begin position="404"/>
        <end position="422"/>
    </location>
</feature>
<dbReference type="PROSITE" id="PS50850">
    <property type="entry name" value="MFS"/>
    <property type="match status" value="1"/>
</dbReference>
<proteinExistence type="predicted"/>
<dbReference type="Gene3D" id="1.20.1720.10">
    <property type="entry name" value="Multidrug resistance protein D"/>
    <property type="match status" value="1"/>
</dbReference>
<keyword evidence="4 7" id="KW-0812">Transmembrane</keyword>
<dbReference type="Proteomes" id="UP000050964">
    <property type="component" value="Unassembled WGS sequence"/>
</dbReference>
<dbReference type="AlphaFoldDB" id="A0A837RHF9"/>
<evidence type="ECO:0000313" key="9">
    <source>
        <dbReference type="EMBL" id="KRK41726.1"/>
    </source>
</evidence>
<feature type="transmembrane region" description="Helical" evidence="7">
    <location>
        <begin position="334"/>
        <end position="354"/>
    </location>
</feature>
<sequence>MLIMAETKKSNLILIMIAIFIATFMTSVETTIVTTALPTIISNLNGLSMQSWVFAMYLLTTAVSTPIYGKMSDRIGRKPIFIIGLIVFCTGSFLCGIAGNIYFLILFRALQGIGAGAIMPITYTIIADLFPYSRRSNMLAMNNTAWGISALLGPLLGGFIVDRLNWHWIFFINLPLGAIILLLVIFGLKEQKREHQKQPIDFRGIISLSITLIALLIFFQSVGSQNLSIISVLISGIVFLIFIVLFYQSERKAIDPIIPLKLFEQRLFTIQILTLSLLNGIQIGFQIYFPIWLQSIYKVPASVAGLAVTPSPVMWLISSIFVGALTKRFSPRRITLPIVLIQILFYIPLLFAQISFPMFIFYIIAGITGAGLGIVVTTNILVSQEIVDKSEVGTVSSMQTLGRTLGQTITTGVFGLIFNIAVNSSLGGHNTVSFNQVNQFISTNEAVKFSGSIVYSMEEIILNGMHAVFLATVVVFIIAFIINLLDKNRDVIK</sequence>
<feature type="transmembrane region" description="Helical" evidence="7">
    <location>
        <begin position="360"/>
        <end position="383"/>
    </location>
</feature>
<feature type="transmembrane region" description="Helical" evidence="7">
    <location>
        <begin position="227"/>
        <end position="247"/>
    </location>
</feature>
<dbReference type="PANTHER" id="PTHR23501:SF191">
    <property type="entry name" value="VACUOLAR BASIC AMINO ACID TRANSPORTER 4"/>
    <property type="match status" value="1"/>
</dbReference>
<comment type="subcellular location">
    <subcellularLocation>
        <location evidence="1">Cell membrane</location>
        <topology evidence="1">Multi-pass membrane protein</topology>
    </subcellularLocation>
</comment>
<feature type="transmembrane region" description="Helical" evidence="7">
    <location>
        <begin position="144"/>
        <end position="161"/>
    </location>
</feature>
<dbReference type="InterPro" id="IPR011701">
    <property type="entry name" value="MFS"/>
</dbReference>
<dbReference type="InterPro" id="IPR020846">
    <property type="entry name" value="MFS_dom"/>
</dbReference>
<feature type="transmembrane region" description="Helical" evidence="7">
    <location>
        <begin position="301"/>
        <end position="322"/>
    </location>
</feature>
<dbReference type="Pfam" id="PF07690">
    <property type="entry name" value="MFS_1"/>
    <property type="match status" value="1"/>
</dbReference>
<feature type="transmembrane region" description="Helical" evidence="7">
    <location>
        <begin position="167"/>
        <end position="188"/>
    </location>
</feature>
<dbReference type="PANTHER" id="PTHR23501">
    <property type="entry name" value="MAJOR FACILITATOR SUPERFAMILY"/>
    <property type="match status" value="1"/>
</dbReference>
<keyword evidence="3" id="KW-1003">Cell membrane</keyword>
<reference evidence="9 10" key="1">
    <citation type="journal article" date="2015" name="Genome Announc.">
        <title>Expanding the biotechnology potential of lactobacilli through comparative genomics of 213 strains and associated genera.</title>
        <authorList>
            <person name="Sun Z."/>
            <person name="Harris H.M."/>
            <person name="McCann A."/>
            <person name="Guo C."/>
            <person name="Argimon S."/>
            <person name="Zhang W."/>
            <person name="Yang X."/>
            <person name="Jeffery I.B."/>
            <person name="Cooney J.C."/>
            <person name="Kagawa T.F."/>
            <person name="Liu W."/>
            <person name="Song Y."/>
            <person name="Salvetti E."/>
            <person name="Wrobel A."/>
            <person name="Rasinkangas P."/>
            <person name="Parkhill J."/>
            <person name="Rea M.C."/>
            <person name="O'Sullivan O."/>
            <person name="Ritari J."/>
            <person name="Douillard F.P."/>
            <person name="Paul Ross R."/>
            <person name="Yang R."/>
            <person name="Briner A.E."/>
            <person name="Felis G.E."/>
            <person name="de Vos W.M."/>
            <person name="Barrangou R."/>
            <person name="Klaenhammer T.R."/>
            <person name="Caufield P.W."/>
            <person name="Cui Y."/>
            <person name="Zhang H."/>
            <person name="O'Toole P.W."/>
        </authorList>
    </citation>
    <scope>NUCLEOTIDE SEQUENCE [LARGE SCALE GENOMIC DNA]</scope>
    <source>
        <strain evidence="9 10">JCM 15951</strain>
    </source>
</reference>
<evidence type="ECO:0000256" key="2">
    <source>
        <dbReference type="ARBA" id="ARBA00022448"/>
    </source>
</evidence>
<feature type="domain" description="Major facilitator superfamily (MFS) profile" evidence="8">
    <location>
        <begin position="15"/>
        <end position="491"/>
    </location>
</feature>
<dbReference type="GO" id="GO:0005886">
    <property type="term" value="C:plasma membrane"/>
    <property type="evidence" value="ECO:0007669"/>
    <property type="project" value="UniProtKB-SubCell"/>
</dbReference>
<comment type="caution">
    <text evidence="9">The sequence shown here is derived from an EMBL/GenBank/DDBJ whole genome shotgun (WGS) entry which is preliminary data.</text>
</comment>
<organism evidence="9 10">
    <name type="scientific">Companilactobacillus crustorum JCM 15951</name>
    <dbReference type="NCBI Taxonomy" id="1423737"/>
    <lineage>
        <taxon>Bacteria</taxon>
        <taxon>Bacillati</taxon>
        <taxon>Bacillota</taxon>
        <taxon>Bacilli</taxon>
        <taxon>Lactobacillales</taxon>
        <taxon>Lactobacillaceae</taxon>
        <taxon>Companilactobacillus</taxon>
    </lineage>
</organism>
<keyword evidence="2" id="KW-0813">Transport</keyword>
<dbReference type="GO" id="GO:0022857">
    <property type="term" value="F:transmembrane transporter activity"/>
    <property type="evidence" value="ECO:0007669"/>
    <property type="project" value="InterPro"/>
</dbReference>
<protein>
    <submittedName>
        <fullName evidence="9">Multidrug transporter</fullName>
    </submittedName>
</protein>
<name>A0A837RHF9_9LACO</name>
<feature type="transmembrane region" description="Helical" evidence="7">
    <location>
        <begin position="49"/>
        <end position="68"/>
    </location>
</feature>
<accession>A0A837RHF9</accession>
<feature type="transmembrane region" description="Helical" evidence="7">
    <location>
        <begin position="80"/>
        <end position="107"/>
    </location>
</feature>
<feature type="transmembrane region" description="Helical" evidence="7">
    <location>
        <begin position="460"/>
        <end position="485"/>
    </location>
</feature>
<keyword evidence="6 7" id="KW-0472">Membrane</keyword>
<feature type="transmembrane region" description="Helical" evidence="7">
    <location>
        <begin position="12"/>
        <end position="37"/>
    </location>
</feature>
<dbReference type="EMBL" id="AZDB01000032">
    <property type="protein sequence ID" value="KRK41726.1"/>
    <property type="molecule type" value="Genomic_DNA"/>
</dbReference>
<dbReference type="FunFam" id="1.20.1720.10:FF:000004">
    <property type="entry name" value="EmrB/QacA family drug resistance transporter"/>
    <property type="match status" value="1"/>
</dbReference>
<feature type="transmembrane region" description="Helical" evidence="7">
    <location>
        <begin position="200"/>
        <end position="221"/>
    </location>
</feature>
<evidence type="ECO:0000256" key="7">
    <source>
        <dbReference type="SAM" id="Phobius"/>
    </source>
</evidence>
<feature type="transmembrane region" description="Helical" evidence="7">
    <location>
        <begin position="113"/>
        <end position="132"/>
    </location>
</feature>
<dbReference type="InterPro" id="IPR036259">
    <property type="entry name" value="MFS_trans_sf"/>
</dbReference>
<evidence type="ECO:0000256" key="5">
    <source>
        <dbReference type="ARBA" id="ARBA00022989"/>
    </source>
</evidence>
<dbReference type="Gene3D" id="1.20.1250.20">
    <property type="entry name" value="MFS general substrate transporter like domains"/>
    <property type="match status" value="1"/>
</dbReference>